<name>A0A2W5FE15_9BURK</name>
<feature type="domain" description="HTH luxR-type" evidence="1">
    <location>
        <begin position="299"/>
        <end position="356"/>
    </location>
</feature>
<dbReference type="Pfam" id="PF00196">
    <property type="entry name" value="GerE"/>
    <property type="match status" value="1"/>
</dbReference>
<dbReference type="Proteomes" id="UP000249633">
    <property type="component" value="Unassembled WGS sequence"/>
</dbReference>
<evidence type="ECO:0000313" key="2">
    <source>
        <dbReference type="EMBL" id="PZP27889.1"/>
    </source>
</evidence>
<gene>
    <name evidence="2" type="ORF">DI603_20550</name>
</gene>
<dbReference type="EMBL" id="QFOD01000026">
    <property type="protein sequence ID" value="PZP27889.1"/>
    <property type="molecule type" value="Genomic_DNA"/>
</dbReference>
<dbReference type="GO" id="GO:0006355">
    <property type="term" value="P:regulation of DNA-templated transcription"/>
    <property type="evidence" value="ECO:0007669"/>
    <property type="project" value="InterPro"/>
</dbReference>
<dbReference type="Gene3D" id="1.10.10.10">
    <property type="entry name" value="Winged helix-like DNA-binding domain superfamily/Winged helix DNA-binding domain"/>
    <property type="match status" value="1"/>
</dbReference>
<evidence type="ECO:0000313" key="3">
    <source>
        <dbReference type="Proteomes" id="UP000249633"/>
    </source>
</evidence>
<comment type="caution">
    <text evidence="2">The sequence shown here is derived from an EMBL/GenBank/DDBJ whole genome shotgun (WGS) entry which is preliminary data.</text>
</comment>
<dbReference type="InterPro" id="IPR000792">
    <property type="entry name" value="Tscrpt_reg_LuxR_C"/>
</dbReference>
<evidence type="ECO:0000259" key="1">
    <source>
        <dbReference type="SMART" id="SM00421"/>
    </source>
</evidence>
<accession>A0A2W5FE15</accession>
<proteinExistence type="predicted"/>
<dbReference type="InterPro" id="IPR036388">
    <property type="entry name" value="WH-like_DNA-bd_sf"/>
</dbReference>
<protein>
    <recommendedName>
        <fullName evidence="1">HTH luxR-type domain-containing protein</fullName>
    </recommendedName>
</protein>
<dbReference type="SUPFAM" id="SSF46894">
    <property type="entry name" value="C-terminal effector domain of the bipartite response regulators"/>
    <property type="match status" value="1"/>
</dbReference>
<organism evidence="2 3">
    <name type="scientific">Roseateles depolymerans</name>
    <dbReference type="NCBI Taxonomy" id="76731"/>
    <lineage>
        <taxon>Bacteria</taxon>
        <taxon>Pseudomonadati</taxon>
        <taxon>Pseudomonadota</taxon>
        <taxon>Betaproteobacteria</taxon>
        <taxon>Burkholderiales</taxon>
        <taxon>Sphaerotilaceae</taxon>
        <taxon>Roseateles</taxon>
    </lineage>
</organism>
<reference evidence="2 3" key="1">
    <citation type="submission" date="2017-08" db="EMBL/GenBank/DDBJ databases">
        <title>Infants hospitalized years apart are colonized by the same room-sourced microbial strains.</title>
        <authorList>
            <person name="Brooks B."/>
            <person name="Olm M.R."/>
            <person name="Firek B.A."/>
            <person name="Baker R."/>
            <person name="Thomas B.C."/>
            <person name="Morowitz M.J."/>
            <person name="Banfield J.F."/>
        </authorList>
    </citation>
    <scope>NUCLEOTIDE SEQUENCE [LARGE SCALE GENOMIC DNA]</scope>
    <source>
        <strain evidence="2">S2_012_000_R2_81</strain>
    </source>
</reference>
<dbReference type="GO" id="GO:0003677">
    <property type="term" value="F:DNA binding"/>
    <property type="evidence" value="ECO:0007669"/>
    <property type="project" value="InterPro"/>
</dbReference>
<dbReference type="AlphaFoldDB" id="A0A2W5FE15"/>
<dbReference type="SMART" id="SM00421">
    <property type="entry name" value="HTH_LUXR"/>
    <property type="match status" value="1"/>
</dbReference>
<sequence length="365" mass="39453">MTAHAAVLAVRDLCNQGLAPDVFMPALLETLHELVPSYRNLFDWTDAEGALQRYFFEGPIDVGIAQRYFEIFHNSREIECMPAFASIAEQPRGVRGAVMLDQPAFYESALYREIWLPQGLHSRIEGIVRDGAGGLVGSLVLYRGPHDRRFRVEDERLLGQVLLYVANGLRLGGGATPEEALLPSPDPAQTAVVGMDGRLLYATPGFAGSLLAAQEGLSPASLNQPLERLLGGVIRLLGAGPAGSPGQSLVMANARGRWRLVALPLDACREPAAGSSGALLLTLRRLEPRHVALDRVLRSLPLTAGQARVARAVYAGLGQREIALQLGVAQATVVDHVRKIYLRLEVNSAAALRALVDRDIDRRSA</sequence>
<dbReference type="InterPro" id="IPR016032">
    <property type="entry name" value="Sig_transdc_resp-reg_C-effctor"/>
</dbReference>